<accession>A0A3S9HS42</accession>
<evidence type="ECO:0000256" key="1">
    <source>
        <dbReference type="ARBA" id="ARBA00006129"/>
    </source>
</evidence>
<comment type="similarity">
    <text evidence="1">Belongs to the NodU/CmcH family.</text>
</comment>
<evidence type="ECO:0000259" key="3">
    <source>
        <dbReference type="Pfam" id="PF16861"/>
    </source>
</evidence>
<dbReference type="InterPro" id="IPR003696">
    <property type="entry name" value="Carbtransf_dom"/>
</dbReference>
<dbReference type="SUPFAM" id="SSF53067">
    <property type="entry name" value="Actin-like ATPase domain"/>
    <property type="match status" value="1"/>
</dbReference>
<dbReference type="GO" id="GO:0016740">
    <property type="term" value="F:transferase activity"/>
    <property type="evidence" value="ECO:0007669"/>
    <property type="project" value="UniProtKB-KW"/>
</dbReference>
<evidence type="ECO:0000313" key="5">
    <source>
        <dbReference type="Proteomes" id="UP000280197"/>
    </source>
</evidence>
<dbReference type="Gene3D" id="3.30.420.40">
    <property type="match status" value="2"/>
</dbReference>
<keyword evidence="5" id="KW-1185">Reference proteome</keyword>
<dbReference type="Pfam" id="PF02543">
    <property type="entry name" value="Carbam_trans_N"/>
    <property type="match status" value="1"/>
</dbReference>
<name>A0A3S9HS42_9ACTN</name>
<sequence length="652" mass="72401">MSRYVLGLSGGPFRGHETYGMPDIYFHDASAVILAPDGEVLWAAEEERYSRIKKTTWFPANAVTAGMRTLGLSASDIDAVGYYFDERFCDHSLNDIYFWRSDVPRRTARELIHERLSELSIAVADADLQFVDHHSAHAAATQHGSGWSEDSLVVVMDGGGGRDSTTAFLQRDGSLRRVGRLPLEKSFGMMYAYATHALGYRWGDEYKVMGLAPYGDPTRFTRLLERVAPTDPINGVRLNAEAFRHGLVESGWKLRAAEDPFDQIHKDFAAAVQLWLETNALRLIRHWRDETRTTRLAFSGGVAHNSTLNGRILNSGLFDAVYVHPASHDAGAALGAALIRRGDFRSPSPRPFSPYLGTEYDVVDIERAAEAFRPLITVRPAIDAVREAAALLADDKIIGWFQGRSEFGPRALGNRSILADPRPAVNRDRVNFAIKSREGFRPFAPATTPEGGDKYFDLGGADTSFAYMSHVVPVRPEFRTSLGATTHVDGTARVQIVDAQQNPRFHALIDAFAQLSGVSVVLNTSMNNSHEPMVETPVDAIRLLLTSSLDALILEDLVVTRSATTDLADFTIELPVHVRLEWRLPERQWFLLDIAARTYHRQRRISPATAAVISERSAITTSVTDETRELWRLRWIDVVKIGAATEGTTSAR</sequence>
<dbReference type="InterPro" id="IPR043129">
    <property type="entry name" value="ATPase_NBD"/>
</dbReference>
<proteinExistence type="inferred from homology"/>
<keyword evidence="4" id="KW-0808">Transferase</keyword>
<dbReference type="InterPro" id="IPR051338">
    <property type="entry name" value="NodU/CmcH_Carbamoyltrnsfr"/>
</dbReference>
<evidence type="ECO:0000313" key="4">
    <source>
        <dbReference type="EMBL" id="AZP14869.1"/>
    </source>
</evidence>
<organism evidence="4 5">
    <name type="scientific">Streptomyces aquilus</name>
    <dbReference type="NCBI Taxonomy" id="2548456"/>
    <lineage>
        <taxon>Bacteria</taxon>
        <taxon>Bacillati</taxon>
        <taxon>Actinomycetota</taxon>
        <taxon>Actinomycetes</taxon>
        <taxon>Kitasatosporales</taxon>
        <taxon>Streptomycetaceae</taxon>
        <taxon>Streptomyces</taxon>
    </lineage>
</organism>
<dbReference type="PANTHER" id="PTHR34847:SF1">
    <property type="entry name" value="NODULATION PROTEIN U"/>
    <property type="match status" value="1"/>
</dbReference>
<reference evidence="4 5" key="1">
    <citation type="submission" date="2018-12" db="EMBL/GenBank/DDBJ databases">
        <authorList>
            <person name="Li K."/>
        </authorList>
    </citation>
    <scope>NUCLEOTIDE SEQUENCE [LARGE SCALE GENOMIC DNA]</scope>
    <source>
        <strain evidence="5">CR22</strain>
    </source>
</reference>
<dbReference type="Gene3D" id="3.90.870.20">
    <property type="entry name" value="Carbamoyltransferase, C-terminal domain"/>
    <property type="match status" value="1"/>
</dbReference>
<dbReference type="InterPro" id="IPR031730">
    <property type="entry name" value="Carbam_trans_C"/>
</dbReference>
<protein>
    <submittedName>
        <fullName evidence="4">Carbamoyltransferase</fullName>
    </submittedName>
</protein>
<feature type="domain" description="Carbamoyltransferase" evidence="2">
    <location>
        <begin position="20"/>
        <end position="338"/>
    </location>
</feature>
<dbReference type="PANTHER" id="PTHR34847">
    <property type="entry name" value="NODULATION PROTEIN U"/>
    <property type="match status" value="1"/>
</dbReference>
<dbReference type="EMBL" id="CP034463">
    <property type="protein sequence ID" value="AZP14869.1"/>
    <property type="molecule type" value="Genomic_DNA"/>
</dbReference>
<dbReference type="InterPro" id="IPR038152">
    <property type="entry name" value="Carbam_trans_C_sf"/>
</dbReference>
<dbReference type="Proteomes" id="UP000280197">
    <property type="component" value="Chromosome"/>
</dbReference>
<dbReference type="Pfam" id="PF16861">
    <property type="entry name" value="Carbam_trans_C"/>
    <property type="match status" value="1"/>
</dbReference>
<feature type="domain" description="Carbamoyltransferase C-terminal" evidence="3">
    <location>
        <begin position="389"/>
        <end position="561"/>
    </location>
</feature>
<dbReference type="AlphaFoldDB" id="A0A3S9HS42"/>
<evidence type="ECO:0000259" key="2">
    <source>
        <dbReference type="Pfam" id="PF02543"/>
    </source>
</evidence>
<gene>
    <name evidence="4" type="ORF">EJC51_01065</name>
</gene>
<dbReference type="KEGG" id="saqu:EJC51_01065"/>